<dbReference type="SUPFAM" id="SSF53639">
    <property type="entry name" value="AraD/HMP-PK domain-like"/>
    <property type="match status" value="1"/>
</dbReference>
<organism evidence="4 5">
    <name type="scientific">Ferrovibrio terrae</name>
    <dbReference type="NCBI Taxonomy" id="2594003"/>
    <lineage>
        <taxon>Bacteria</taxon>
        <taxon>Pseudomonadati</taxon>
        <taxon>Pseudomonadota</taxon>
        <taxon>Alphaproteobacteria</taxon>
        <taxon>Rhodospirillales</taxon>
        <taxon>Rhodospirillaceae</taxon>
        <taxon>Ferrovibrio</taxon>
    </lineage>
</organism>
<dbReference type="InterPro" id="IPR036409">
    <property type="entry name" value="Aldolase_II/adducin_N_sf"/>
</dbReference>
<name>A0A516H614_9PROT</name>
<dbReference type="Pfam" id="PF00596">
    <property type="entry name" value="Aldolase_II"/>
    <property type="match status" value="1"/>
</dbReference>
<evidence type="ECO:0000313" key="5">
    <source>
        <dbReference type="Proteomes" id="UP000317496"/>
    </source>
</evidence>
<keyword evidence="2" id="KW-0560">Oxidoreductase</keyword>
<gene>
    <name evidence="4" type="ORF">FNB15_18845</name>
</gene>
<dbReference type="AlphaFoldDB" id="A0A516H614"/>
<dbReference type="EMBL" id="CP041636">
    <property type="protein sequence ID" value="QDO99206.1"/>
    <property type="molecule type" value="Genomic_DNA"/>
</dbReference>
<sequence length="684" mass="72715">MKNLWSDRDAKAAIAHYAKQGVNRDLALRTYTTRLLGGVPDLVQHGGGNTSVKTSMPDPLGKPVDVLCVKGSGWDMAVIEPPGLPAVRLAPLQELIALKQLTDEDMVNIQRCNLLDSTSPNPSVETLFHAFLPHKFIDHTHASAVLAITDQPDGDAICKKLYGNRVALVDYEMPGFGLAKKAAAAFKANPECQGLILLKHGIFTFAETAKEAYDLMIEFVSKAERHLAKGKKTVFTPARALPKKLAAAEDVLPILRGLLSIPGNDDGAVTRWVFNLRDSAEIQAFARGKDVMRYSQAGTVTPDHVIRTKPWPLVLPAAEAGKLDAFKAEAKKVVDAYIKKYTAYFERHNAKAVPKKIMLDPMPRALLIPGLGLVGVGKTRKDAVIAGDVAEMAVSIITKAEAIGRFTSIKERDIFDVEYWSLEQAKLGKGGEKPLSRQVVVVTGGAGAIGAATAKAMAAEGAEVAVFDLDGAKATEIAKKLGGIGVACDVTDPKAVQAAFAKVAQHFGGVDIVVSNAGNAWGGKIGDVSDELLRKSFELNFFSHQAVAQAAVKIMLAQTTGGCLLFNASKQAVNPGLDFGPYGLPKAATLFLSRQYALDYGAQGIRSSAVNADRIRSGLLTDEMVAKRSKARGVSEKDYMSGNLLAREVKAADVAQAFVQLAVAAKTTAAVATVDGGNIAAALR</sequence>
<dbReference type="PANTHER" id="PTHR43669">
    <property type="entry name" value="5-KETO-D-GLUCONATE 5-REDUCTASE"/>
    <property type="match status" value="1"/>
</dbReference>
<dbReference type="InterPro" id="IPR036291">
    <property type="entry name" value="NAD(P)-bd_dom_sf"/>
</dbReference>
<dbReference type="SUPFAM" id="SSF51735">
    <property type="entry name" value="NAD(P)-binding Rossmann-fold domains"/>
    <property type="match status" value="1"/>
</dbReference>
<dbReference type="OrthoDB" id="9774430at2"/>
<evidence type="ECO:0000259" key="3">
    <source>
        <dbReference type="SMART" id="SM01007"/>
    </source>
</evidence>
<dbReference type="NCBIfam" id="NF006192">
    <property type="entry name" value="PRK08324.1-6"/>
    <property type="match status" value="1"/>
</dbReference>
<keyword evidence="5" id="KW-1185">Reference proteome</keyword>
<dbReference type="InterPro" id="IPR002347">
    <property type="entry name" value="SDR_fam"/>
</dbReference>
<reference evidence="4 5" key="1">
    <citation type="submission" date="2019-07" db="EMBL/GenBank/DDBJ databases">
        <title>Genome sequencing for Ferrovibrio sp. K5.</title>
        <authorList>
            <person name="Park S.-J."/>
        </authorList>
    </citation>
    <scope>NUCLEOTIDE SEQUENCE [LARGE SCALE GENOMIC DNA]</scope>
    <source>
        <strain evidence="4 5">K5</strain>
    </source>
</reference>
<dbReference type="Pfam" id="PF13561">
    <property type="entry name" value="adh_short_C2"/>
    <property type="match status" value="1"/>
</dbReference>
<proteinExistence type="inferred from homology"/>
<dbReference type="RefSeq" id="WP_144258202.1">
    <property type="nucleotide sequence ID" value="NZ_CP041636.1"/>
</dbReference>
<dbReference type="Gene3D" id="3.40.50.720">
    <property type="entry name" value="NAD(P)-binding Rossmann-like Domain"/>
    <property type="match status" value="1"/>
</dbReference>
<feature type="domain" description="Class II aldolase/adducin N-terminal" evidence="3">
    <location>
        <begin position="28"/>
        <end position="227"/>
    </location>
</feature>
<evidence type="ECO:0000256" key="1">
    <source>
        <dbReference type="ARBA" id="ARBA00006484"/>
    </source>
</evidence>
<dbReference type="KEGG" id="fer:FNB15_18845"/>
<dbReference type="Proteomes" id="UP000317496">
    <property type="component" value="Chromosome"/>
</dbReference>
<dbReference type="SMART" id="SM01007">
    <property type="entry name" value="Aldolase_II"/>
    <property type="match status" value="1"/>
</dbReference>
<protein>
    <submittedName>
        <fullName evidence="4">Bifunctional aldolase/short-chain dehydrogenase</fullName>
    </submittedName>
</protein>
<dbReference type="Gene3D" id="3.40.225.10">
    <property type="entry name" value="Class II aldolase/adducin N-terminal domain"/>
    <property type="match status" value="1"/>
</dbReference>
<accession>A0A516H614</accession>
<comment type="similarity">
    <text evidence="1">Belongs to the short-chain dehydrogenases/reductases (SDR) family.</text>
</comment>
<dbReference type="InterPro" id="IPR001303">
    <property type="entry name" value="Aldolase_II/adducin_N"/>
</dbReference>
<dbReference type="PANTHER" id="PTHR43669:SF3">
    <property type="entry name" value="ALCOHOL DEHYDROGENASE, PUTATIVE (AFU_ORTHOLOGUE AFUA_3G03445)-RELATED"/>
    <property type="match status" value="1"/>
</dbReference>
<evidence type="ECO:0000256" key="2">
    <source>
        <dbReference type="ARBA" id="ARBA00023002"/>
    </source>
</evidence>
<dbReference type="GO" id="GO:0016491">
    <property type="term" value="F:oxidoreductase activity"/>
    <property type="evidence" value="ECO:0007669"/>
    <property type="project" value="UniProtKB-KW"/>
</dbReference>
<evidence type="ECO:0000313" key="4">
    <source>
        <dbReference type="EMBL" id="QDO99206.1"/>
    </source>
</evidence>
<dbReference type="PRINTS" id="PR00081">
    <property type="entry name" value="GDHRDH"/>
</dbReference>